<comment type="caution">
    <text evidence="5">The sequence shown here is derived from an EMBL/GenBank/DDBJ whole genome shotgun (WGS) entry which is preliminary data.</text>
</comment>
<evidence type="ECO:0000313" key="5">
    <source>
        <dbReference type="EMBL" id="KRG20293.1"/>
    </source>
</evidence>
<gene>
    <name evidence="6" type="ORF">HT99x_015220</name>
    <name evidence="5" type="ORF">HT99x_02685</name>
</gene>
<dbReference type="STRING" id="295108.HT99x_02685"/>
<keyword evidence="7" id="KW-1185">Reference proteome</keyword>
<dbReference type="InterPro" id="IPR001444">
    <property type="entry name" value="Flag_bb_rod_N"/>
</dbReference>
<organism evidence="5">
    <name type="scientific">Candidatus Berkiella aquae</name>
    <dbReference type="NCBI Taxonomy" id="295108"/>
    <lineage>
        <taxon>Bacteria</taxon>
        <taxon>Pseudomonadati</taxon>
        <taxon>Pseudomonadota</taxon>
        <taxon>Gammaproteobacteria</taxon>
        <taxon>Candidatus Berkiellales</taxon>
        <taxon>Candidatus Berkiellaceae</taxon>
        <taxon>Candidatus Berkiella</taxon>
    </lineage>
</organism>
<proteinExistence type="inferred from homology"/>
<reference evidence="6" key="2">
    <citation type="journal article" date="2016" name="Genome Announc.">
        <title>Draft Genome Sequences of Two Novel Amoeba-Resistant Intranuclear Bacteria, 'Candidatus Berkiella cookevillensis' and 'Candidatus Berkiella aquae'.</title>
        <authorList>
            <person name="Mehari Y.T."/>
            <person name="Arivett B.A."/>
            <person name="Farone A.L."/>
            <person name="Gunderson J.H."/>
            <person name="Farone M.B."/>
        </authorList>
    </citation>
    <scope>NUCLEOTIDE SEQUENCE</scope>
    <source>
        <strain evidence="6">HT99</strain>
    </source>
</reference>
<dbReference type="Pfam" id="PF00460">
    <property type="entry name" value="Flg_bb_rod"/>
    <property type="match status" value="1"/>
</dbReference>
<accession>A0A0Q9YI10</accession>
<dbReference type="RefSeq" id="WP_075067284.1">
    <property type="nucleotide sequence ID" value="NZ_LKAJ02000002.1"/>
</dbReference>
<keyword evidence="3" id="KW-0975">Bacterial flagellum</keyword>
<evidence type="ECO:0000313" key="7">
    <source>
        <dbReference type="Proteomes" id="UP000051497"/>
    </source>
</evidence>
<comment type="similarity">
    <text evidence="2">Belongs to the flagella basal body rod proteins family.</text>
</comment>
<dbReference type="GO" id="GO:0009288">
    <property type="term" value="C:bacterial-type flagellum"/>
    <property type="evidence" value="ECO:0007669"/>
    <property type="project" value="UniProtKB-SubCell"/>
</dbReference>
<comment type="subcellular location">
    <subcellularLocation>
        <location evidence="1">Bacterial flagellum</location>
    </subcellularLocation>
</comment>
<keyword evidence="5" id="KW-0969">Cilium</keyword>
<keyword evidence="5" id="KW-0966">Cell projection</keyword>
<protein>
    <submittedName>
        <fullName evidence="6">Flagellar basal body protein</fullName>
    </submittedName>
    <submittedName>
        <fullName evidence="5">Flagellar basal body rod protein FlgF</fullName>
    </submittedName>
</protein>
<dbReference type="Proteomes" id="UP000051497">
    <property type="component" value="Unassembled WGS sequence"/>
</dbReference>
<dbReference type="EMBL" id="LKAJ02000002">
    <property type="protein sequence ID" value="MCS5712789.1"/>
    <property type="molecule type" value="Genomic_DNA"/>
</dbReference>
<dbReference type="OrthoDB" id="9804559at2"/>
<reference evidence="5" key="1">
    <citation type="submission" date="2015-09" db="EMBL/GenBank/DDBJ databases">
        <title>Draft Genome Sequences of Two Novel Amoeba-resistant Intranuclear Bacteria, Candidatus Berkiella cookevillensis and Candidatus Berkiella aquae.</title>
        <authorList>
            <person name="Mehari Y.T."/>
            <person name="Arivett B.A."/>
            <person name="Farone A.L."/>
            <person name="Gunderson J.H."/>
            <person name="Farone M.B."/>
        </authorList>
    </citation>
    <scope>NUCLEOTIDE SEQUENCE [LARGE SCALE GENOMIC DNA]</scope>
    <source>
        <strain evidence="5">HT99</strain>
    </source>
</reference>
<keyword evidence="5" id="KW-0282">Flagellum</keyword>
<sequence length="77" mass="8299">MDGMIYVATSSGANILHAQTVNANNLANVSTPGFKADHPQFVSVMNAQADTLPSRIYSSTDGQKQTFHRVVSCQQVM</sequence>
<evidence type="ECO:0000256" key="1">
    <source>
        <dbReference type="ARBA" id="ARBA00004365"/>
    </source>
</evidence>
<feature type="domain" description="Flagellar basal body rod protein N-terminal" evidence="4">
    <location>
        <begin position="5"/>
        <end position="35"/>
    </location>
</feature>
<dbReference type="AlphaFoldDB" id="A0A0Q9YI10"/>
<name>A0A0Q9YI10_9GAMM</name>
<evidence type="ECO:0000313" key="6">
    <source>
        <dbReference type="EMBL" id="MCS5712789.1"/>
    </source>
</evidence>
<evidence type="ECO:0000256" key="2">
    <source>
        <dbReference type="ARBA" id="ARBA00009677"/>
    </source>
</evidence>
<evidence type="ECO:0000256" key="3">
    <source>
        <dbReference type="ARBA" id="ARBA00023143"/>
    </source>
</evidence>
<reference evidence="6" key="3">
    <citation type="submission" date="2021-06" db="EMBL/GenBank/DDBJ databases">
        <title>Genomic Description and Analysis of Intracellular Bacteria, Candidatus Berkiella cookevillensis and Candidatus Berkiella aquae.</title>
        <authorList>
            <person name="Kidane D.T."/>
            <person name="Mehari Y.T."/>
            <person name="Rice F.C."/>
            <person name="Arivett B.A."/>
            <person name="Farone A.L."/>
            <person name="Berk S.G."/>
            <person name="Farone M.B."/>
        </authorList>
    </citation>
    <scope>NUCLEOTIDE SEQUENCE</scope>
    <source>
        <strain evidence="6">HT99</strain>
    </source>
</reference>
<dbReference type="EMBL" id="LKAJ01000014">
    <property type="protein sequence ID" value="KRG20293.1"/>
    <property type="molecule type" value="Genomic_DNA"/>
</dbReference>
<evidence type="ECO:0000259" key="4">
    <source>
        <dbReference type="Pfam" id="PF00460"/>
    </source>
</evidence>